<dbReference type="EMBL" id="LJHD01000196">
    <property type="protein sequence ID" value="ONI42117.1"/>
    <property type="molecule type" value="Genomic_DNA"/>
</dbReference>
<organism evidence="1 2">
    <name type="scientific">Candidatus Epulonipiscium fishelsonii</name>
    <dbReference type="NCBI Taxonomy" id="77094"/>
    <lineage>
        <taxon>Bacteria</taxon>
        <taxon>Bacillati</taxon>
        <taxon>Bacillota</taxon>
        <taxon>Clostridia</taxon>
        <taxon>Lachnospirales</taxon>
        <taxon>Lachnospiraceae</taxon>
        <taxon>Candidatus Epulonipiscium</taxon>
    </lineage>
</organism>
<accession>A0ACC8XFI1</accession>
<name>A0ACC8XFI1_9FIRM</name>
<protein>
    <submittedName>
        <fullName evidence="1">Uncharacterized protein</fullName>
    </submittedName>
</protein>
<dbReference type="Proteomes" id="UP000188637">
    <property type="component" value="Unassembled WGS sequence"/>
</dbReference>
<comment type="caution">
    <text evidence="1">The sequence shown here is derived from an EMBL/GenBank/DDBJ whole genome shotgun (WGS) entry which is preliminary data.</text>
</comment>
<sequence>MKFKGIGNGYGGEIEVEVSINNRKIESIEILRHDETKVISDPAFENIPQNIIKKNSILVPNVSGCSMTSRGIREAIKNALIAAGEDAEKLNEQMIEAETLEKIASNYTVKLKDRAEFDVIIIGSGGAGLSAAISAASKGASVAVIEKSNTLGGNTLVSMGGINIPQNAAQLKKNIVDNTESFYEDIIIGGDTENKVEQVSILVENALDTYNWLKEYVGVEFKEDALIHFGGHKVPRATVFKGKYAIELITKLRTKALEIGVKIYSGVKTKELILENDRVIGVVSVQNENTISTFAKFGVILATGGFSGNIELRKKYAPNLDERYKTTNVSGITGDGHMMCESVGAAFMHMNYIQTFPISNPKTGELSHIGGSRFDGAILVNKDGKRFVEELDRRDIVSEGILNQKDGVAYLLWGQEIESVNNAIKNNLSELARLEKEKLFVKVNSLEEGADYFGIDKQTLLDTVNKYNKFVENKKDEEFNRRGILLPIKEAPFYFQTVAPAVHHTMGGVVINKYNQVLNAENNIISGLYACGEIVGGTHGTNRLGGNAITEVIVFGKRAGEHIVDFTNVF</sequence>
<evidence type="ECO:0000313" key="2">
    <source>
        <dbReference type="Proteomes" id="UP000188637"/>
    </source>
</evidence>
<reference evidence="1" key="1">
    <citation type="submission" date="2016-08" db="EMBL/GenBank/DDBJ databases">
        <authorList>
            <person name="Ngugi D.K."/>
            <person name="Miyake S."/>
            <person name="Stingl U."/>
        </authorList>
    </citation>
    <scope>NUCLEOTIDE SEQUENCE</scope>
    <source>
        <strain evidence="1">SCG-D08WGA-EpuloA1</strain>
    </source>
</reference>
<gene>
    <name evidence="1" type="ORF">AN640_07630</name>
</gene>
<keyword evidence="2" id="KW-1185">Reference proteome</keyword>
<evidence type="ECO:0000313" key="1">
    <source>
        <dbReference type="EMBL" id="ONI42117.1"/>
    </source>
</evidence>
<proteinExistence type="predicted"/>